<evidence type="ECO:0000256" key="5">
    <source>
        <dbReference type="ARBA" id="ARBA00022989"/>
    </source>
</evidence>
<dbReference type="GO" id="GO:0016020">
    <property type="term" value="C:membrane"/>
    <property type="evidence" value="ECO:0007669"/>
    <property type="project" value="UniProtKB-SubCell"/>
</dbReference>
<proteinExistence type="inferred from homology"/>
<dbReference type="AlphaFoldDB" id="H2XLQ4"/>
<feature type="region of interest" description="Disordered" evidence="8">
    <location>
        <begin position="1"/>
        <end position="24"/>
    </location>
</feature>
<keyword evidence="4 9" id="KW-0812">Transmembrane</keyword>
<keyword evidence="5 9" id="KW-1133">Transmembrane helix</keyword>
<evidence type="ECO:0000256" key="3">
    <source>
        <dbReference type="ARBA" id="ARBA00017503"/>
    </source>
</evidence>
<dbReference type="Proteomes" id="UP000008144">
    <property type="component" value="Unassembled WGS sequence"/>
</dbReference>
<keyword evidence="11" id="KW-1185">Reference proteome</keyword>
<reference evidence="10" key="2">
    <citation type="submission" date="2025-08" db="UniProtKB">
        <authorList>
            <consortium name="Ensembl"/>
        </authorList>
    </citation>
    <scope>IDENTIFICATION</scope>
</reference>
<accession>H2XLQ4</accession>
<protein>
    <recommendedName>
        <fullName evidence="3">Single-pass membrane and coiled-coil domain-containing protein 4</fullName>
    </recommendedName>
</protein>
<evidence type="ECO:0000256" key="4">
    <source>
        <dbReference type="ARBA" id="ARBA00022692"/>
    </source>
</evidence>
<dbReference type="PANTHER" id="PTHR34644">
    <property type="entry name" value="SINGLE-PASS MEMBRANE AND COILED-COIL DOMAIN-CONTAINING PROTEIN 4"/>
    <property type="match status" value="1"/>
</dbReference>
<keyword evidence="7 9" id="KW-0472">Membrane</keyword>
<evidence type="ECO:0000313" key="10">
    <source>
        <dbReference type="Ensembl" id="ENSCINP00000030586.1"/>
    </source>
</evidence>
<dbReference type="Ensembl" id="ENSCINT00000036300.1">
    <property type="protein sequence ID" value="ENSCINP00000030586.1"/>
    <property type="gene ID" value="ENSCING00000019085.1"/>
</dbReference>
<dbReference type="InterPro" id="IPR027960">
    <property type="entry name" value="DUF4519"/>
</dbReference>
<evidence type="ECO:0000256" key="7">
    <source>
        <dbReference type="ARBA" id="ARBA00023136"/>
    </source>
</evidence>
<dbReference type="HOGENOM" id="CLU_209950_1_0_1"/>
<keyword evidence="6" id="KW-0175">Coiled coil</keyword>
<feature type="transmembrane region" description="Helical" evidence="9">
    <location>
        <begin position="30"/>
        <end position="52"/>
    </location>
</feature>
<dbReference type="PANTHER" id="PTHR34644:SF2">
    <property type="entry name" value="SINGLE-PASS MEMBRANE AND COILED-COIL DOMAIN-CONTAINING PROTEIN 4"/>
    <property type="match status" value="1"/>
</dbReference>
<evidence type="ECO:0000256" key="9">
    <source>
        <dbReference type="SAM" id="Phobius"/>
    </source>
</evidence>
<feature type="compositionally biased region" description="Low complexity" evidence="8">
    <location>
        <begin position="1"/>
        <end position="11"/>
    </location>
</feature>
<evidence type="ECO:0000313" key="11">
    <source>
        <dbReference type="Proteomes" id="UP000008144"/>
    </source>
</evidence>
<evidence type="ECO:0000256" key="8">
    <source>
        <dbReference type="SAM" id="MobiDB-lite"/>
    </source>
</evidence>
<reference evidence="10" key="3">
    <citation type="submission" date="2025-09" db="UniProtKB">
        <authorList>
            <consortium name="Ensembl"/>
        </authorList>
    </citation>
    <scope>IDENTIFICATION</scope>
</reference>
<evidence type="ECO:0000256" key="1">
    <source>
        <dbReference type="ARBA" id="ARBA00004167"/>
    </source>
</evidence>
<dbReference type="Pfam" id="PF15012">
    <property type="entry name" value="DUF4519"/>
    <property type="match status" value="1"/>
</dbReference>
<dbReference type="InParanoid" id="H2XLQ4"/>
<name>H2XLQ4_CIOIN</name>
<evidence type="ECO:0000256" key="2">
    <source>
        <dbReference type="ARBA" id="ARBA00009202"/>
    </source>
</evidence>
<comment type="similarity">
    <text evidence="2">Belongs to the SMCO4 family.</text>
</comment>
<sequence>MRTLKKSWNAKESSKSKAERRKSNKEAYNNFYKIVVPFLAILISFIVLFVYVSTQPVKN</sequence>
<reference evidence="11" key="1">
    <citation type="journal article" date="2002" name="Science">
        <title>The draft genome of Ciona intestinalis: insights into chordate and vertebrate origins.</title>
        <authorList>
            <person name="Dehal P."/>
            <person name="Satou Y."/>
            <person name="Campbell R.K."/>
            <person name="Chapman J."/>
            <person name="Degnan B."/>
            <person name="De Tomaso A."/>
            <person name="Davidson B."/>
            <person name="Di Gregorio A."/>
            <person name="Gelpke M."/>
            <person name="Goodstein D.M."/>
            <person name="Harafuji N."/>
            <person name="Hastings K.E."/>
            <person name="Ho I."/>
            <person name="Hotta K."/>
            <person name="Huang W."/>
            <person name="Kawashima T."/>
            <person name="Lemaire P."/>
            <person name="Martinez D."/>
            <person name="Meinertzhagen I.A."/>
            <person name="Necula S."/>
            <person name="Nonaka M."/>
            <person name="Putnam N."/>
            <person name="Rash S."/>
            <person name="Saiga H."/>
            <person name="Satake M."/>
            <person name="Terry A."/>
            <person name="Yamada L."/>
            <person name="Wang H.G."/>
            <person name="Awazu S."/>
            <person name="Azumi K."/>
            <person name="Boore J."/>
            <person name="Branno M."/>
            <person name="Chin-Bow S."/>
            <person name="DeSantis R."/>
            <person name="Doyle S."/>
            <person name="Francino P."/>
            <person name="Keys D.N."/>
            <person name="Haga S."/>
            <person name="Hayashi H."/>
            <person name="Hino K."/>
            <person name="Imai K.S."/>
            <person name="Inaba K."/>
            <person name="Kano S."/>
            <person name="Kobayashi K."/>
            <person name="Kobayashi M."/>
            <person name="Lee B.I."/>
            <person name="Makabe K.W."/>
            <person name="Manohar C."/>
            <person name="Matassi G."/>
            <person name="Medina M."/>
            <person name="Mochizuki Y."/>
            <person name="Mount S."/>
            <person name="Morishita T."/>
            <person name="Miura S."/>
            <person name="Nakayama A."/>
            <person name="Nishizaka S."/>
            <person name="Nomoto H."/>
            <person name="Ohta F."/>
            <person name="Oishi K."/>
            <person name="Rigoutsos I."/>
            <person name="Sano M."/>
            <person name="Sasaki A."/>
            <person name="Sasakura Y."/>
            <person name="Shoguchi E."/>
            <person name="Shin-i T."/>
            <person name="Spagnuolo A."/>
            <person name="Stainier D."/>
            <person name="Suzuki M.M."/>
            <person name="Tassy O."/>
            <person name="Takatori N."/>
            <person name="Tokuoka M."/>
            <person name="Yagi K."/>
            <person name="Yoshizaki F."/>
            <person name="Wada S."/>
            <person name="Zhang C."/>
            <person name="Hyatt P.D."/>
            <person name="Larimer F."/>
            <person name="Detter C."/>
            <person name="Doggett N."/>
            <person name="Glavina T."/>
            <person name="Hawkins T."/>
            <person name="Richardson P."/>
            <person name="Lucas S."/>
            <person name="Kohara Y."/>
            <person name="Levine M."/>
            <person name="Satoh N."/>
            <person name="Rokhsar D.S."/>
        </authorList>
    </citation>
    <scope>NUCLEOTIDE SEQUENCE [LARGE SCALE GENOMIC DNA]</scope>
</reference>
<comment type="subcellular location">
    <subcellularLocation>
        <location evidence="1">Membrane</location>
        <topology evidence="1">Single-pass membrane protein</topology>
    </subcellularLocation>
</comment>
<evidence type="ECO:0000256" key="6">
    <source>
        <dbReference type="ARBA" id="ARBA00023054"/>
    </source>
</evidence>
<organism evidence="10 11">
    <name type="scientific">Ciona intestinalis</name>
    <name type="common">Transparent sea squirt</name>
    <name type="synonym">Ascidia intestinalis</name>
    <dbReference type="NCBI Taxonomy" id="7719"/>
    <lineage>
        <taxon>Eukaryota</taxon>
        <taxon>Metazoa</taxon>
        <taxon>Chordata</taxon>
        <taxon>Tunicata</taxon>
        <taxon>Ascidiacea</taxon>
        <taxon>Phlebobranchia</taxon>
        <taxon>Cionidae</taxon>
        <taxon>Ciona</taxon>
    </lineage>
</organism>